<evidence type="ECO:0000313" key="3">
    <source>
        <dbReference type="Proteomes" id="UP000192491"/>
    </source>
</evidence>
<dbReference type="PIRSF" id="PIRSF037004">
    <property type="entry name" value="UCP037004"/>
    <property type="match status" value="1"/>
</dbReference>
<dbReference type="InterPro" id="IPR013560">
    <property type="entry name" value="DUF1722"/>
</dbReference>
<reference evidence="2 3" key="1">
    <citation type="submission" date="2017-01" db="EMBL/GenBank/DDBJ databases">
        <title>Novel large sulfur bacteria in the metagenomes of groundwater-fed chemosynthetic microbial mats in the Lake Huron basin.</title>
        <authorList>
            <person name="Sharrar A.M."/>
            <person name="Flood B.E."/>
            <person name="Bailey J.V."/>
            <person name="Jones D.S."/>
            <person name="Biddanda B."/>
            <person name="Ruberg S.A."/>
            <person name="Marcus D.N."/>
            <person name="Dick G.J."/>
        </authorList>
    </citation>
    <scope>NUCLEOTIDE SEQUENCE [LARGE SCALE GENOMIC DNA]</scope>
    <source>
        <strain evidence="2">A8</strain>
    </source>
</reference>
<accession>A0A1Y1QN90</accession>
<dbReference type="Pfam" id="PF08349">
    <property type="entry name" value="DUF1722"/>
    <property type="match status" value="1"/>
</dbReference>
<name>A0A1Y1QN90_9GAMM</name>
<organism evidence="2 3">
    <name type="scientific">Thiothrix lacustris</name>
    <dbReference type="NCBI Taxonomy" id="525917"/>
    <lineage>
        <taxon>Bacteria</taxon>
        <taxon>Pseudomonadati</taxon>
        <taxon>Pseudomonadota</taxon>
        <taxon>Gammaproteobacteria</taxon>
        <taxon>Thiotrichales</taxon>
        <taxon>Thiotrichaceae</taxon>
        <taxon>Thiothrix</taxon>
    </lineage>
</organism>
<dbReference type="PANTHER" id="PTHR30087">
    <property type="entry name" value="INNER MEMBRANE PROTEIN"/>
    <property type="match status" value="1"/>
</dbReference>
<dbReference type="EMBL" id="MTEJ01000131">
    <property type="protein sequence ID" value="OQX09817.1"/>
    <property type="molecule type" value="Genomic_DNA"/>
</dbReference>
<evidence type="ECO:0000313" key="2">
    <source>
        <dbReference type="EMBL" id="OQX09817.1"/>
    </source>
</evidence>
<sequence length="329" mass="37337">MNWDKLGIMCDFQRIKVGVSACLIGQEVRYDGSHKRDGYITGTLGQYFDFLPLCPEVGAGLGIPRPTIRLIRRDSQIRAVNVKDASVDHTQALAHYLDKVVAQVSEVCGYILKKSSPSCGMERVKVYDPLKPNLPPERDGVGLFAQALRARFPLLPMEEEGRLCDPVLRENFIGRVFVYHRWRDLLATGLTPASLVDFHADHKYMLMAHDQDIARQLGQKVAQAGAVTDLAALGEEYIILLMEALSKRVTRGRHANVLMHLMGYLKPHIDALDREELLDTIHQYRQGFVLLVVPVTLLKHHFRRHPQPYIGRQHYLSPHPGELMLRNQL</sequence>
<dbReference type="AlphaFoldDB" id="A0A1Y1QN90"/>
<dbReference type="InterPro" id="IPR007553">
    <property type="entry name" value="2-thiour_desulf"/>
</dbReference>
<proteinExistence type="predicted"/>
<feature type="domain" description="DUF1722" evidence="1">
    <location>
        <begin position="203"/>
        <end position="320"/>
    </location>
</feature>
<dbReference type="PANTHER" id="PTHR30087:SF0">
    <property type="entry name" value="INNER MEMBRANE PROTEIN"/>
    <property type="match status" value="1"/>
</dbReference>
<comment type="caution">
    <text evidence="2">The sequence shown here is derived from an EMBL/GenBank/DDBJ whole genome shotgun (WGS) entry which is preliminary data.</text>
</comment>
<dbReference type="Proteomes" id="UP000192491">
    <property type="component" value="Unassembled WGS sequence"/>
</dbReference>
<evidence type="ECO:0000259" key="1">
    <source>
        <dbReference type="Pfam" id="PF08349"/>
    </source>
</evidence>
<dbReference type="Pfam" id="PF04463">
    <property type="entry name" value="2-thiour_desulf"/>
    <property type="match status" value="1"/>
</dbReference>
<gene>
    <name evidence="2" type="ORF">BWK73_21805</name>
</gene>
<dbReference type="InterPro" id="IPR017087">
    <property type="entry name" value="UCP037004"/>
</dbReference>
<protein>
    <recommendedName>
        <fullName evidence="1">DUF1722 domain-containing protein</fullName>
    </recommendedName>
</protein>